<dbReference type="VEuPathDB" id="FungiDB:EYZ11_013533"/>
<dbReference type="AlphaFoldDB" id="A0A4S3IXE8"/>
<evidence type="ECO:0000313" key="2">
    <source>
        <dbReference type="Proteomes" id="UP000308092"/>
    </source>
</evidence>
<comment type="caution">
    <text evidence="1">The sequence shown here is derived from an EMBL/GenBank/DDBJ whole genome shotgun (WGS) entry which is preliminary data.</text>
</comment>
<dbReference type="Proteomes" id="UP000308092">
    <property type="component" value="Unassembled WGS sequence"/>
</dbReference>
<accession>A0A4S3IXE8</accession>
<sequence length="25" mass="3011">MKEEIGIHVGERYTASPEEEIEYDW</sequence>
<gene>
    <name evidence="1" type="ORF">EYZ11_013533</name>
</gene>
<protein>
    <submittedName>
        <fullName evidence="1">Uncharacterized protein</fullName>
    </submittedName>
</protein>
<evidence type="ECO:0000313" key="1">
    <source>
        <dbReference type="EMBL" id="THC87020.1"/>
    </source>
</evidence>
<proteinExistence type="predicted"/>
<keyword evidence="2" id="KW-1185">Reference proteome</keyword>
<name>A0A4S3IXE8_9EURO</name>
<reference evidence="1 2" key="1">
    <citation type="submission" date="2019-03" db="EMBL/GenBank/DDBJ databases">
        <title>The genome sequence of a newly discovered highly antifungal drug resistant Aspergillus species, Aspergillus tanneri NIH 1004.</title>
        <authorList>
            <person name="Mounaud S."/>
            <person name="Singh I."/>
            <person name="Joardar V."/>
            <person name="Pakala S."/>
            <person name="Pakala S."/>
            <person name="Venepally P."/>
            <person name="Hoover J."/>
            <person name="Nierman W."/>
            <person name="Chung J."/>
            <person name="Losada L."/>
        </authorList>
    </citation>
    <scope>NUCLEOTIDE SEQUENCE [LARGE SCALE GENOMIC DNA]</scope>
    <source>
        <strain evidence="1 2">NIH1004</strain>
    </source>
</reference>
<organism evidence="1 2">
    <name type="scientific">Aspergillus tanneri</name>
    <dbReference type="NCBI Taxonomy" id="1220188"/>
    <lineage>
        <taxon>Eukaryota</taxon>
        <taxon>Fungi</taxon>
        <taxon>Dikarya</taxon>
        <taxon>Ascomycota</taxon>
        <taxon>Pezizomycotina</taxon>
        <taxon>Eurotiomycetes</taxon>
        <taxon>Eurotiomycetidae</taxon>
        <taxon>Eurotiales</taxon>
        <taxon>Aspergillaceae</taxon>
        <taxon>Aspergillus</taxon>
        <taxon>Aspergillus subgen. Circumdati</taxon>
    </lineage>
</organism>
<dbReference type="EMBL" id="SOSA01001606">
    <property type="protein sequence ID" value="THC87020.1"/>
    <property type="molecule type" value="Genomic_DNA"/>
</dbReference>